<keyword evidence="5 7" id="KW-1133">Transmembrane helix</keyword>
<dbReference type="InterPro" id="IPR050171">
    <property type="entry name" value="MFS_Transporters"/>
</dbReference>
<dbReference type="PANTHER" id="PTHR23517">
    <property type="entry name" value="RESISTANCE PROTEIN MDTM, PUTATIVE-RELATED-RELATED"/>
    <property type="match status" value="1"/>
</dbReference>
<evidence type="ECO:0000256" key="6">
    <source>
        <dbReference type="ARBA" id="ARBA00023136"/>
    </source>
</evidence>
<evidence type="ECO:0000256" key="7">
    <source>
        <dbReference type="SAM" id="Phobius"/>
    </source>
</evidence>
<dbReference type="Gene3D" id="1.20.1250.20">
    <property type="entry name" value="MFS general substrate transporter like domains"/>
    <property type="match status" value="1"/>
</dbReference>
<keyword evidence="4 7" id="KW-0812">Transmembrane</keyword>
<dbReference type="GO" id="GO:0005886">
    <property type="term" value="C:plasma membrane"/>
    <property type="evidence" value="ECO:0007669"/>
    <property type="project" value="UniProtKB-SubCell"/>
</dbReference>
<evidence type="ECO:0000313" key="10">
    <source>
        <dbReference type="Proteomes" id="UP000013167"/>
    </source>
</evidence>
<feature type="domain" description="Major facilitator superfamily (MFS) profile" evidence="8">
    <location>
        <begin position="1"/>
        <end position="421"/>
    </location>
</feature>
<keyword evidence="10" id="KW-1185">Reference proteome</keyword>
<dbReference type="PROSITE" id="PS50850">
    <property type="entry name" value="MFS"/>
    <property type="match status" value="1"/>
</dbReference>
<feature type="transmembrane region" description="Helical" evidence="7">
    <location>
        <begin position="365"/>
        <end position="386"/>
    </location>
</feature>
<keyword evidence="6 7" id="KW-0472">Membrane</keyword>
<proteinExistence type="predicted"/>
<gene>
    <name evidence="9" type="ORF">BN10_1490005</name>
</gene>
<evidence type="ECO:0000256" key="3">
    <source>
        <dbReference type="ARBA" id="ARBA00022475"/>
    </source>
</evidence>
<feature type="transmembrane region" description="Helical" evidence="7">
    <location>
        <begin position="116"/>
        <end position="139"/>
    </location>
</feature>
<comment type="caution">
    <text evidence="9">The sequence shown here is derived from an EMBL/GenBank/DDBJ whole genome shotgun (WGS) entry which is preliminary data.</text>
</comment>
<feature type="transmembrane region" description="Helical" evidence="7">
    <location>
        <begin position="299"/>
        <end position="320"/>
    </location>
</feature>
<dbReference type="PANTHER" id="PTHR23517:SF2">
    <property type="entry name" value="MULTIDRUG RESISTANCE PROTEIN MDTH"/>
    <property type="match status" value="1"/>
</dbReference>
<dbReference type="EMBL" id="CAIZ01000056">
    <property type="protein sequence ID" value="CCH69318.1"/>
    <property type="molecule type" value="Genomic_DNA"/>
</dbReference>
<dbReference type="eggNOG" id="COG2814">
    <property type="taxonomic scope" value="Bacteria"/>
</dbReference>
<dbReference type="Pfam" id="PF07690">
    <property type="entry name" value="MFS_1"/>
    <property type="match status" value="1"/>
</dbReference>
<organism evidence="9 10">
    <name type="scientific">Phycicoccus elongatus Lp2</name>
    <dbReference type="NCBI Taxonomy" id="1193181"/>
    <lineage>
        <taxon>Bacteria</taxon>
        <taxon>Bacillati</taxon>
        <taxon>Actinomycetota</taxon>
        <taxon>Actinomycetes</taxon>
        <taxon>Micrococcales</taxon>
        <taxon>Intrasporangiaceae</taxon>
        <taxon>Phycicoccus</taxon>
    </lineage>
</organism>
<dbReference type="STRING" id="1193181.BN10_1490005"/>
<dbReference type="HOGENOM" id="CLU_001265_60_5_11"/>
<feature type="transmembrane region" description="Helical" evidence="7">
    <location>
        <begin position="392"/>
        <end position="413"/>
    </location>
</feature>
<feature type="transmembrane region" description="Helical" evidence="7">
    <location>
        <begin position="326"/>
        <end position="344"/>
    </location>
</feature>
<evidence type="ECO:0000256" key="4">
    <source>
        <dbReference type="ARBA" id="ARBA00022692"/>
    </source>
</evidence>
<feature type="transmembrane region" description="Helical" evidence="7">
    <location>
        <begin position="64"/>
        <end position="84"/>
    </location>
</feature>
<feature type="transmembrane region" description="Helical" evidence="7">
    <location>
        <begin position="225"/>
        <end position="248"/>
    </location>
</feature>
<dbReference type="GO" id="GO:0022857">
    <property type="term" value="F:transmembrane transporter activity"/>
    <property type="evidence" value="ECO:0007669"/>
    <property type="project" value="InterPro"/>
</dbReference>
<evidence type="ECO:0000256" key="1">
    <source>
        <dbReference type="ARBA" id="ARBA00004651"/>
    </source>
</evidence>
<feature type="transmembrane region" description="Helical" evidence="7">
    <location>
        <begin position="182"/>
        <end position="204"/>
    </location>
</feature>
<feature type="transmembrane region" description="Helical" evidence="7">
    <location>
        <begin position="93"/>
        <end position="110"/>
    </location>
</feature>
<keyword evidence="3" id="KW-1003">Cell membrane</keyword>
<comment type="subcellular location">
    <subcellularLocation>
        <location evidence="1">Cell membrane</location>
        <topology evidence="1">Multi-pass membrane protein</topology>
    </subcellularLocation>
</comment>
<dbReference type="OrthoDB" id="5379144at2"/>
<keyword evidence="2" id="KW-0813">Transport</keyword>
<dbReference type="InterPro" id="IPR036259">
    <property type="entry name" value="MFS_trans_sf"/>
</dbReference>
<evidence type="ECO:0000256" key="2">
    <source>
        <dbReference type="ARBA" id="ARBA00022448"/>
    </source>
</evidence>
<reference evidence="9 10" key="1">
    <citation type="journal article" date="2013" name="ISME J.">
        <title>A metabolic model for members of the genus Tetrasphaera involved in enhanced biological phosphorus removal.</title>
        <authorList>
            <person name="Kristiansen R."/>
            <person name="Nguyen H.T.T."/>
            <person name="Saunders A.M."/>
            <person name="Nielsen J.L."/>
            <person name="Wimmer R."/>
            <person name="Le V.Q."/>
            <person name="McIlroy S.J."/>
            <person name="Petrovski S."/>
            <person name="Seviour R.J."/>
            <person name="Calteau A."/>
            <person name="Nielsen K.L."/>
            <person name="Nielsen P.H."/>
        </authorList>
    </citation>
    <scope>NUCLEOTIDE SEQUENCE [LARGE SCALE GENOMIC DNA]</scope>
    <source>
        <strain evidence="9 10">Lp2</strain>
    </source>
</reference>
<evidence type="ECO:0000256" key="5">
    <source>
        <dbReference type="ARBA" id="ARBA00022989"/>
    </source>
</evidence>
<dbReference type="InterPro" id="IPR011701">
    <property type="entry name" value="MFS"/>
</dbReference>
<dbReference type="AlphaFoldDB" id="N0DY91"/>
<dbReference type="SUPFAM" id="SSF103473">
    <property type="entry name" value="MFS general substrate transporter"/>
    <property type="match status" value="1"/>
</dbReference>
<accession>N0DY91</accession>
<feature type="transmembrane region" description="Helical" evidence="7">
    <location>
        <begin position="29"/>
        <end position="52"/>
    </location>
</feature>
<sequence>MAGWPIVSDTEPKVSLAGLWRALSPSGRWLLSTTAITTLGRGMVLPFTIVYLTEVRHVSLDTAGVLMGLIAVAAFVITGPSGALTDRIGSRRVVIAATTLAIAAPLLMGFGTSLPWFLAAVLVMGVGWGMHWGAWNTLIATVVSGPARQQFFGVNFALVNLGIGLGGVISGFFVAVDRPATFTTIFVLDAVCMLIPLALFIGPLRHDGAPVPAPEHDDGSGSYRALLRTPAVLWLAGLSFITTFVGYGQMESGFPAFARQVSEVSTRTLGLAFAANTLVIVTLQFAVLQRIEGLRRTRVLMVMSAIWALSWVVLGATGLAPGTTSAVIAVVGFMALFGFGETMMQSTIPALVNDLADDHTRGRANSVNSGAFQLGAITGPMMAGFVLHDDRWVAFIAILIVGCGVVAASALGIERIVPPAVNGVRDRAAGQDEVEIPQVPVHD</sequence>
<feature type="transmembrane region" description="Helical" evidence="7">
    <location>
        <begin position="151"/>
        <end position="176"/>
    </location>
</feature>
<evidence type="ECO:0000313" key="9">
    <source>
        <dbReference type="EMBL" id="CCH69318.1"/>
    </source>
</evidence>
<evidence type="ECO:0000259" key="8">
    <source>
        <dbReference type="PROSITE" id="PS50850"/>
    </source>
</evidence>
<dbReference type="InterPro" id="IPR020846">
    <property type="entry name" value="MFS_dom"/>
</dbReference>
<name>N0DY91_9MICO</name>
<dbReference type="Proteomes" id="UP000013167">
    <property type="component" value="Unassembled WGS sequence"/>
</dbReference>
<protein>
    <submittedName>
        <fullName evidence="9">Putative membrane protein</fullName>
    </submittedName>
</protein>
<feature type="transmembrane region" description="Helical" evidence="7">
    <location>
        <begin position="268"/>
        <end position="287"/>
    </location>
</feature>